<evidence type="ECO:0000313" key="2">
    <source>
        <dbReference type="Proteomes" id="UP000002027"/>
    </source>
</evidence>
<dbReference type="AlphaFoldDB" id="D1C9L7"/>
<accession>D1C9L7</accession>
<dbReference type="Proteomes" id="UP000002027">
    <property type="component" value="Chromosome 2"/>
</dbReference>
<reference evidence="1 2" key="2">
    <citation type="journal article" date="2010" name="Stand. Genomic Sci.">
        <title>Complete genome sequence of Desulfohalobium retbaense type strain (HR(100)).</title>
        <authorList>
            <person name="Spring S."/>
            <person name="Nolan M."/>
            <person name="Lapidus A."/>
            <person name="Glavina Del Rio T."/>
            <person name="Copeland A."/>
            <person name="Tice H."/>
            <person name="Cheng J.F."/>
            <person name="Lucas S."/>
            <person name="Land M."/>
            <person name="Chen F."/>
            <person name="Bruce D."/>
            <person name="Goodwin L."/>
            <person name="Pitluck S."/>
            <person name="Ivanova N."/>
            <person name="Mavromatis K."/>
            <person name="Mikhailova N."/>
            <person name="Pati A."/>
            <person name="Chen A."/>
            <person name="Palaniappan K."/>
            <person name="Hauser L."/>
            <person name="Chang Y.J."/>
            <person name="Jeffries C.D."/>
            <person name="Munk C."/>
            <person name="Kiss H."/>
            <person name="Chain P."/>
            <person name="Han C."/>
            <person name="Brettin T."/>
            <person name="Detter J.C."/>
            <person name="Schuler E."/>
            <person name="Goker M."/>
            <person name="Rohde M."/>
            <person name="Bristow J."/>
            <person name="Eisen J.A."/>
            <person name="Markowitz V."/>
            <person name="Hugenholtz P."/>
            <person name="Kyrpides N.C."/>
            <person name="Klenk H.P."/>
        </authorList>
    </citation>
    <scope>NUCLEOTIDE SEQUENCE [LARGE SCALE GENOMIC DNA]</scope>
    <source>
        <strain evidence="2">ATCC 49802 / DSM 20745 / S 6022</strain>
    </source>
</reference>
<sequence>MAAAVSTTVRTPQGAHAAVLHRRDVRTAWSFVYGFFSNGTPFDAPNRSEPCCLCSKS</sequence>
<dbReference type="KEGG" id="sti:Sthe_3110"/>
<dbReference type="EMBL" id="CP001824">
    <property type="protein sequence ID" value="ACZ40510.1"/>
    <property type="molecule type" value="Genomic_DNA"/>
</dbReference>
<organism evidence="1 2">
    <name type="scientific">Sphaerobacter thermophilus (strain ATCC 49802 / DSM 20745 / KCCM 41009 / NCIMB 13125 / S 6022)</name>
    <dbReference type="NCBI Taxonomy" id="479434"/>
    <lineage>
        <taxon>Bacteria</taxon>
        <taxon>Pseudomonadati</taxon>
        <taxon>Thermomicrobiota</taxon>
        <taxon>Thermomicrobia</taxon>
        <taxon>Sphaerobacterales</taxon>
        <taxon>Sphaerobacterineae</taxon>
        <taxon>Sphaerobacteraceae</taxon>
        <taxon>Sphaerobacter</taxon>
    </lineage>
</organism>
<dbReference type="STRING" id="479434.Sthe_3110"/>
<gene>
    <name evidence="1" type="ordered locus">Sthe_3110</name>
</gene>
<proteinExistence type="predicted"/>
<reference evidence="2" key="1">
    <citation type="submission" date="2009-11" db="EMBL/GenBank/DDBJ databases">
        <title>The complete chromosome 2 of Sphaerobacter thermophilus DSM 20745.</title>
        <authorList>
            <person name="Lucas S."/>
            <person name="Copeland A."/>
            <person name="Lapidus A."/>
            <person name="Glavina del Rio T."/>
            <person name="Dalin E."/>
            <person name="Tice H."/>
            <person name="Bruce D."/>
            <person name="Goodwin L."/>
            <person name="Pitluck S."/>
            <person name="Kyrpides N."/>
            <person name="Mavromatis K."/>
            <person name="Ivanova N."/>
            <person name="Mikhailova N."/>
            <person name="LaButti K.M."/>
            <person name="Clum A."/>
            <person name="Sun H.I."/>
            <person name="Brettin T."/>
            <person name="Detter J.C."/>
            <person name="Han C."/>
            <person name="Larimer F."/>
            <person name="Land M."/>
            <person name="Hauser L."/>
            <person name="Markowitz V."/>
            <person name="Cheng J.F."/>
            <person name="Hugenholtz P."/>
            <person name="Woyke T."/>
            <person name="Wu D."/>
            <person name="Steenblock K."/>
            <person name="Schneider S."/>
            <person name="Pukall R."/>
            <person name="Goeker M."/>
            <person name="Klenk H.P."/>
            <person name="Eisen J.A."/>
        </authorList>
    </citation>
    <scope>NUCLEOTIDE SEQUENCE [LARGE SCALE GENOMIC DNA]</scope>
    <source>
        <strain evidence="2">ATCC 49802 / DSM 20745 / S 6022</strain>
    </source>
</reference>
<keyword evidence="2" id="KW-1185">Reference proteome</keyword>
<name>D1C9L7_SPHTD</name>
<dbReference type="InParanoid" id="D1C9L7"/>
<dbReference type="HOGENOM" id="CLU_2994420_0_0_0"/>
<protein>
    <submittedName>
        <fullName evidence="1">Uncharacterized protein</fullName>
    </submittedName>
</protein>
<evidence type="ECO:0000313" key="1">
    <source>
        <dbReference type="EMBL" id="ACZ40510.1"/>
    </source>
</evidence>